<dbReference type="GO" id="GO:0008982">
    <property type="term" value="F:protein-N(PI)-phosphohistidine-sugar phosphotransferase activity"/>
    <property type="evidence" value="ECO:0007669"/>
    <property type="project" value="InterPro"/>
</dbReference>
<dbReference type="GO" id="GO:0016301">
    <property type="term" value="F:kinase activity"/>
    <property type="evidence" value="ECO:0007669"/>
    <property type="project" value="UniProtKB-KW"/>
</dbReference>
<organism evidence="9 10">
    <name type="scientific">Anaerococcus lactolyticus ATCC 51172</name>
    <dbReference type="NCBI Taxonomy" id="525254"/>
    <lineage>
        <taxon>Bacteria</taxon>
        <taxon>Bacillati</taxon>
        <taxon>Bacillota</taxon>
        <taxon>Tissierellia</taxon>
        <taxon>Tissierellales</taxon>
        <taxon>Peptoniphilaceae</taxon>
        <taxon>Anaerococcus</taxon>
    </lineage>
</organism>
<evidence type="ECO:0000256" key="2">
    <source>
        <dbReference type="ARBA" id="ARBA00022448"/>
    </source>
</evidence>
<protein>
    <submittedName>
        <fullName evidence="9">PTS system sorbose subfamily IIB component</fullName>
        <ecNumber evidence="9">2.7.1.69</ecNumber>
    </submittedName>
</protein>
<dbReference type="GO" id="GO:0005737">
    <property type="term" value="C:cytoplasm"/>
    <property type="evidence" value="ECO:0007669"/>
    <property type="project" value="UniProtKB-SubCell"/>
</dbReference>
<gene>
    <name evidence="9" type="primary">sorB</name>
    <name evidence="9" type="ORF">HMPREF0072_1602</name>
</gene>
<keyword evidence="2" id="KW-0813">Transport</keyword>
<sequence>MTIALMRVDNRLLHGQVAISWSNHLGINTILIANDEVKNDKTKAMIYDLAKPANTRLYVRGLEESCDIVEKFKDSQKSHVLVIVSNIKDAYYLANESKGSIQHINVGGLNKVDNKEKLSENVYLDQYEIEMIKELKSKNIKVEFRMLPHDNEKSLEDFSK</sequence>
<dbReference type="EMBL" id="ABYO01000245">
    <property type="protein sequence ID" value="EEI85845.1"/>
    <property type="molecule type" value="Genomic_DNA"/>
</dbReference>
<dbReference type="InterPro" id="IPR004720">
    <property type="entry name" value="PTS_IIB_sorbose-sp"/>
</dbReference>
<keyword evidence="10" id="KW-1185">Reference proteome</keyword>
<keyword evidence="3" id="KW-0963">Cytoplasm</keyword>
<dbReference type="Proteomes" id="UP000005984">
    <property type="component" value="Unassembled WGS sequence"/>
</dbReference>
<keyword evidence="5 9" id="KW-0808">Transferase</keyword>
<keyword evidence="4" id="KW-0762">Sugar transport</keyword>
<comment type="subcellular location">
    <subcellularLocation>
        <location evidence="1">Cytoplasm</location>
    </subcellularLocation>
</comment>
<accession>C2BGY2</accession>
<evidence type="ECO:0000313" key="9">
    <source>
        <dbReference type="EMBL" id="EEI85845.1"/>
    </source>
</evidence>
<feature type="domain" description="PTS EIIB type-4" evidence="8">
    <location>
        <begin position="1"/>
        <end position="160"/>
    </location>
</feature>
<evidence type="ECO:0000256" key="6">
    <source>
        <dbReference type="ARBA" id="ARBA00022683"/>
    </source>
</evidence>
<dbReference type="Gene3D" id="3.40.35.10">
    <property type="entry name" value="Phosphotransferase system, sorbose subfamily IIB component"/>
    <property type="match status" value="1"/>
</dbReference>
<dbReference type="HOGENOM" id="CLU_116175_2_0_9"/>
<dbReference type="eggNOG" id="COG3444">
    <property type="taxonomic scope" value="Bacteria"/>
</dbReference>
<evidence type="ECO:0000259" key="8">
    <source>
        <dbReference type="PROSITE" id="PS51101"/>
    </source>
</evidence>
<evidence type="ECO:0000313" key="10">
    <source>
        <dbReference type="Proteomes" id="UP000005984"/>
    </source>
</evidence>
<dbReference type="AlphaFoldDB" id="C2BGY2"/>
<evidence type="ECO:0000256" key="3">
    <source>
        <dbReference type="ARBA" id="ARBA00022490"/>
    </source>
</evidence>
<evidence type="ECO:0000256" key="5">
    <source>
        <dbReference type="ARBA" id="ARBA00022679"/>
    </source>
</evidence>
<evidence type="ECO:0000256" key="1">
    <source>
        <dbReference type="ARBA" id="ARBA00004496"/>
    </source>
</evidence>
<evidence type="ECO:0000256" key="7">
    <source>
        <dbReference type="ARBA" id="ARBA00022777"/>
    </source>
</evidence>
<evidence type="ECO:0000256" key="4">
    <source>
        <dbReference type="ARBA" id="ARBA00022597"/>
    </source>
</evidence>
<dbReference type="EC" id="2.7.1.69" evidence="9"/>
<dbReference type="PROSITE" id="PS51101">
    <property type="entry name" value="PTS_EIIB_TYPE_4"/>
    <property type="match status" value="1"/>
</dbReference>
<dbReference type="RefSeq" id="WP_004827949.1">
    <property type="nucleotide sequence ID" value="NZ_GG666046.1"/>
</dbReference>
<keyword evidence="7" id="KW-0418">Kinase</keyword>
<name>C2BGY2_9FIRM</name>
<dbReference type="Pfam" id="PF03830">
    <property type="entry name" value="PTSIIB_sorb"/>
    <property type="match status" value="1"/>
</dbReference>
<dbReference type="STRING" id="525254.HMPREF0072_1602"/>
<proteinExistence type="predicted"/>
<dbReference type="SUPFAM" id="SSF52728">
    <property type="entry name" value="PTS IIb component"/>
    <property type="match status" value="1"/>
</dbReference>
<comment type="caution">
    <text evidence="9">The sequence shown here is derived from an EMBL/GenBank/DDBJ whole genome shotgun (WGS) entry which is preliminary data.</text>
</comment>
<dbReference type="InterPro" id="IPR036667">
    <property type="entry name" value="PTS_IIB_sorbose-sp_sf"/>
</dbReference>
<dbReference type="GO" id="GO:0009401">
    <property type="term" value="P:phosphoenolpyruvate-dependent sugar phosphotransferase system"/>
    <property type="evidence" value="ECO:0007669"/>
    <property type="project" value="UniProtKB-KW"/>
</dbReference>
<reference evidence="9 10" key="1">
    <citation type="submission" date="2008-10" db="EMBL/GenBank/DDBJ databases">
        <authorList>
            <person name="Qin X."/>
            <person name="Bachman B."/>
            <person name="Battles P."/>
            <person name="Bell A."/>
            <person name="Bess C."/>
            <person name="Bickham C."/>
            <person name="Chaboub L."/>
            <person name="Chen D."/>
            <person name="Coyle M."/>
            <person name="Deiros D.R."/>
            <person name="Dinh H."/>
            <person name="Forbes L."/>
            <person name="Fowler G."/>
            <person name="Francisco L."/>
            <person name="Fu Q."/>
            <person name="Gubbala S."/>
            <person name="Hale W."/>
            <person name="Han Y."/>
            <person name="Hemphill L."/>
            <person name="Highlander S.K."/>
            <person name="Hirani K."/>
            <person name="Hogues M."/>
            <person name="Jackson L."/>
            <person name="Jakkamsetti A."/>
            <person name="Javaid M."/>
            <person name="Jiang H."/>
            <person name="Korchina V."/>
            <person name="Kovar C."/>
            <person name="Lara F."/>
            <person name="Lee S."/>
            <person name="Mata R."/>
            <person name="Mathew T."/>
            <person name="Moen C."/>
            <person name="Morales K."/>
            <person name="Munidasa M."/>
            <person name="Nazareth L."/>
            <person name="Ngo R."/>
            <person name="Nguyen L."/>
            <person name="Okwuonu G."/>
            <person name="Ongeri F."/>
            <person name="Patil S."/>
            <person name="Petrosino J."/>
            <person name="Pham C."/>
            <person name="Pham P."/>
            <person name="Pu L.-L."/>
            <person name="Puazo M."/>
            <person name="Raj R."/>
            <person name="Reid J."/>
            <person name="Rouhana J."/>
            <person name="Saada N."/>
            <person name="Shang Y."/>
            <person name="Simmons D."/>
            <person name="Thornton R."/>
            <person name="Warren J."/>
            <person name="Weissenberger G."/>
            <person name="Zhang J."/>
            <person name="Zhang L."/>
            <person name="Zhou C."/>
            <person name="Zhu D."/>
            <person name="Muzny D."/>
            <person name="Worley K."/>
            <person name="Gibbs R."/>
        </authorList>
    </citation>
    <scope>NUCLEOTIDE SEQUENCE [LARGE SCALE GENOMIC DNA]</scope>
    <source>
        <strain evidence="9 10">ATCC 51172</strain>
    </source>
</reference>
<keyword evidence="6" id="KW-0598">Phosphotransferase system</keyword>